<proteinExistence type="predicted"/>
<organism evidence="3 4">
    <name type="scientific">Rhizobium daejeonense</name>
    <dbReference type="NCBI Taxonomy" id="240521"/>
    <lineage>
        <taxon>Bacteria</taxon>
        <taxon>Pseudomonadati</taxon>
        <taxon>Pseudomonadota</taxon>
        <taxon>Alphaproteobacteria</taxon>
        <taxon>Hyphomicrobiales</taxon>
        <taxon>Rhizobiaceae</taxon>
        <taxon>Rhizobium/Agrobacterium group</taxon>
        <taxon>Rhizobium</taxon>
    </lineage>
</organism>
<dbReference type="InterPro" id="IPR013422">
    <property type="entry name" value="CRISPR-assoc_prot_Cas5_N"/>
</dbReference>
<evidence type="ECO:0000313" key="4">
    <source>
        <dbReference type="Proteomes" id="UP000477849"/>
    </source>
</evidence>
<dbReference type="GO" id="GO:0043571">
    <property type="term" value="P:maintenance of CRISPR repeat elements"/>
    <property type="evidence" value="ECO:0007669"/>
    <property type="project" value="InterPro"/>
</dbReference>
<dbReference type="GO" id="GO:0051607">
    <property type="term" value="P:defense response to virus"/>
    <property type="evidence" value="ECO:0007669"/>
    <property type="project" value="UniProtKB-KW"/>
</dbReference>
<dbReference type="Gene3D" id="3.30.70.2660">
    <property type="match status" value="1"/>
</dbReference>
<sequence>MGQWLVICLRAPLASFGENAGNAERGTSDMPTRSALIGLAGAALGIERTDAAGQARLAHSLVTAAALYQRGHPLADFHTYQSLHQSAKGAATRAAALERTDYLETSISRRHYRAGGVWQAAYRLSNAADDFSLAGLASAFDAPRFVLYLGRKSCPPSHPLAPRLIEGETVVDAFRAHFDIVSATFGEALSLKAVSVEVRRDGPASNRPRAHLRQDDPRDRSKRWTFGQRQEWRFAIGPDAGRGGDE</sequence>
<dbReference type="NCBIfam" id="TIGR01868">
    <property type="entry name" value="casD_Cas5e"/>
    <property type="match status" value="1"/>
</dbReference>
<dbReference type="InterPro" id="IPR021124">
    <property type="entry name" value="CRISPR-assoc_prot_Cas5"/>
</dbReference>
<evidence type="ECO:0000256" key="1">
    <source>
        <dbReference type="ARBA" id="ARBA00023118"/>
    </source>
</evidence>
<keyword evidence="4" id="KW-1185">Reference proteome</keyword>
<dbReference type="Proteomes" id="UP000477849">
    <property type="component" value="Unassembled WGS sequence"/>
</dbReference>
<keyword evidence="1" id="KW-0051">Antiviral defense</keyword>
<dbReference type="AlphaFoldDB" id="A0A6M1RV58"/>
<dbReference type="RefSeq" id="WP_163899946.1">
    <property type="nucleotide sequence ID" value="NZ_CP048427.1"/>
</dbReference>
<gene>
    <name evidence="3" type="primary">cas5e</name>
    <name evidence="3" type="ORF">G6N76_03435</name>
</gene>
<evidence type="ECO:0000313" key="3">
    <source>
        <dbReference type="EMBL" id="NGO62713.1"/>
    </source>
</evidence>
<dbReference type="EMBL" id="JAAKZH010000001">
    <property type="protein sequence ID" value="NGO62713.1"/>
    <property type="molecule type" value="Genomic_DNA"/>
</dbReference>
<protein>
    <submittedName>
        <fullName evidence="3">Type I-E CRISPR-associated protein Cas5/CasD</fullName>
    </submittedName>
</protein>
<dbReference type="NCBIfam" id="TIGR02593">
    <property type="entry name" value="CRISPR_cas5"/>
    <property type="match status" value="1"/>
</dbReference>
<evidence type="ECO:0000256" key="2">
    <source>
        <dbReference type="SAM" id="MobiDB-lite"/>
    </source>
</evidence>
<dbReference type="GO" id="GO:0003723">
    <property type="term" value="F:RNA binding"/>
    <property type="evidence" value="ECO:0007669"/>
    <property type="project" value="InterPro"/>
</dbReference>
<comment type="caution">
    <text evidence="3">The sequence shown here is derived from an EMBL/GenBank/DDBJ whole genome shotgun (WGS) entry which is preliminary data.</text>
</comment>
<dbReference type="Pfam" id="PF09704">
    <property type="entry name" value="Cas_Cas5d"/>
    <property type="match status" value="1"/>
</dbReference>
<feature type="region of interest" description="Disordered" evidence="2">
    <location>
        <begin position="200"/>
        <end position="223"/>
    </location>
</feature>
<name>A0A6M1RV58_9HYPH</name>
<dbReference type="CDD" id="cd09756">
    <property type="entry name" value="Cas5_I-E"/>
    <property type="match status" value="1"/>
</dbReference>
<reference evidence="3 4" key="1">
    <citation type="submission" date="2020-02" db="EMBL/GenBank/DDBJ databases">
        <title>Genome sequence of the type strain CCBAU10050 of Rhizobium daejeonense.</title>
        <authorList>
            <person name="Gao J."/>
            <person name="Sun J."/>
        </authorList>
    </citation>
    <scope>NUCLEOTIDE SEQUENCE [LARGE SCALE GENOMIC DNA]</scope>
    <source>
        <strain evidence="3 4">CCBAU10050</strain>
    </source>
</reference>
<accession>A0A6M1RV58</accession>
<dbReference type="InterPro" id="IPR010147">
    <property type="entry name" value="CRISPR-assoc_prot_CasD"/>
</dbReference>